<feature type="region of interest" description="Disordered" evidence="1">
    <location>
        <begin position="96"/>
        <end position="122"/>
    </location>
</feature>
<evidence type="ECO:0000313" key="2">
    <source>
        <dbReference type="EMBL" id="OPC76733.1"/>
    </source>
</evidence>
<accession>A0A1T3NIU6</accession>
<feature type="compositionally biased region" description="Basic and acidic residues" evidence="1">
    <location>
        <begin position="100"/>
        <end position="117"/>
    </location>
</feature>
<keyword evidence="3" id="KW-1185">Reference proteome</keyword>
<evidence type="ECO:0000256" key="1">
    <source>
        <dbReference type="SAM" id="MobiDB-lite"/>
    </source>
</evidence>
<name>A0A1T3NIU6_9ACTN</name>
<organism evidence="2 3">
    <name type="scientific">Embleya scabrispora</name>
    <dbReference type="NCBI Taxonomy" id="159449"/>
    <lineage>
        <taxon>Bacteria</taxon>
        <taxon>Bacillati</taxon>
        <taxon>Actinomycetota</taxon>
        <taxon>Actinomycetes</taxon>
        <taxon>Kitasatosporales</taxon>
        <taxon>Streptomycetaceae</taxon>
        <taxon>Embleya</taxon>
    </lineage>
</organism>
<gene>
    <name evidence="2" type="ORF">B4N89_45445</name>
</gene>
<protein>
    <submittedName>
        <fullName evidence="2">Uncharacterized protein</fullName>
    </submittedName>
</protein>
<sequence length="148" mass="16017">MTRMFPDDAYLSKLGRLTYSLALLESTVLAHLDRLPGLPPALTPRKLAGKTLEAIARAVTDPAHLAKVTDATTRVHLDAAGEELAAAARAAHAVARARPARLDESPRLYRDPDHPGADTDITTTWLDHTQDRLDDALRRLGAAQRTAA</sequence>
<dbReference type="Proteomes" id="UP000190037">
    <property type="component" value="Unassembled WGS sequence"/>
</dbReference>
<comment type="caution">
    <text evidence="2">The sequence shown here is derived from an EMBL/GenBank/DDBJ whole genome shotgun (WGS) entry which is preliminary data.</text>
</comment>
<dbReference type="EMBL" id="MWQN01000005">
    <property type="protein sequence ID" value="OPC76733.1"/>
    <property type="molecule type" value="Genomic_DNA"/>
</dbReference>
<evidence type="ECO:0000313" key="3">
    <source>
        <dbReference type="Proteomes" id="UP000190037"/>
    </source>
</evidence>
<dbReference type="AlphaFoldDB" id="A0A1T3NIU6"/>
<reference evidence="2 3" key="1">
    <citation type="submission" date="2017-03" db="EMBL/GenBank/DDBJ databases">
        <title>Draft genome sequence of Streptomyces scabrisporus NF3, endophyte isolated from Amphipterygium adstringens.</title>
        <authorList>
            <person name="Vazquez M."/>
            <person name="Ceapa C.D."/>
            <person name="Rodriguez Luna D."/>
            <person name="Sanchez Esquivel S."/>
        </authorList>
    </citation>
    <scope>NUCLEOTIDE SEQUENCE [LARGE SCALE GENOMIC DNA]</scope>
    <source>
        <strain evidence="2 3">NF3</strain>
    </source>
</reference>
<proteinExistence type="predicted"/>